<feature type="chain" id="PRO_5045784914" description="Secreted protein" evidence="1">
    <location>
        <begin position="18"/>
        <end position="83"/>
    </location>
</feature>
<evidence type="ECO:0000313" key="2">
    <source>
        <dbReference type="EMBL" id="CAK9329515.1"/>
    </source>
</evidence>
<dbReference type="EMBL" id="OZ021743">
    <property type="protein sequence ID" value="CAK9329515.1"/>
    <property type="molecule type" value="Genomic_DNA"/>
</dbReference>
<evidence type="ECO:0000313" key="3">
    <source>
        <dbReference type="Proteomes" id="UP001642487"/>
    </source>
</evidence>
<organism evidence="2 3">
    <name type="scientific">Citrullus colocynthis</name>
    <name type="common">colocynth</name>
    <dbReference type="NCBI Taxonomy" id="252529"/>
    <lineage>
        <taxon>Eukaryota</taxon>
        <taxon>Viridiplantae</taxon>
        <taxon>Streptophyta</taxon>
        <taxon>Embryophyta</taxon>
        <taxon>Tracheophyta</taxon>
        <taxon>Spermatophyta</taxon>
        <taxon>Magnoliopsida</taxon>
        <taxon>eudicotyledons</taxon>
        <taxon>Gunneridae</taxon>
        <taxon>Pentapetalae</taxon>
        <taxon>rosids</taxon>
        <taxon>fabids</taxon>
        <taxon>Cucurbitales</taxon>
        <taxon>Cucurbitaceae</taxon>
        <taxon>Benincaseae</taxon>
        <taxon>Citrullus</taxon>
    </lineage>
</organism>
<reference evidence="2 3" key="1">
    <citation type="submission" date="2024-03" db="EMBL/GenBank/DDBJ databases">
        <authorList>
            <person name="Gkanogiannis A."/>
            <person name="Becerra Lopez-Lavalle L."/>
        </authorList>
    </citation>
    <scope>NUCLEOTIDE SEQUENCE [LARGE SCALE GENOMIC DNA]</scope>
</reference>
<feature type="signal peptide" evidence="1">
    <location>
        <begin position="1"/>
        <end position="17"/>
    </location>
</feature>
<keyword evidence="3" id="KW-1185">Reference proteome</keyword>
<evidence type="ECO:0008006" key="4">
    <source>
        <dbReference type="Google" id="ProtNLM"/>
    </source>
</evidence>
<sequence length="83" mass="9681">MLMHTHLWCFFFPLIYVQINYDYNFGASFLFSFFSFTSNNGPFNFIFNPARALPRSSCYLPVLIVAPEFPLARMPPSSSYHLL</sequence>
<name>A0ABP0ZCK8_9ROSI</name>
<gene>
    <name evidence="2" type="ORF">CITCOLO1_LOCUS21984</name>
</gene>
<proteinExistence type="predicted"/>
<accession>A0ABP0ZCK8</accession>
<evidence type="ECO:0000256" key="1">
    <source>
        <dbReference type="SAM" id="SignalP"/>
    </source>
</evidence>
<protein>
    <recommendedName>
        <fullName evidence="4">Secreted protein</fullName>
    </recommendedName>
</protein>
<keyword evidence="1" id="KW-0732">Signal</keyword>
<dbReference type="Proteomes" id="UP001642487">
    <property type="component" value="Chromosome 9"/>
</dbReference>